<evidence type="ECO:0000256" key="11">
    <source>
        <dbReference type="ARBA" id="ARBA00049515"/>
    </source>
</evidence>
<dbReference type="HAMAP" id="MF_00184">
    <property type="entry name" value="Thr_tRNA_synth"/>
    <property type="match status" value="1"/>
</dbReference>
<dbReference type="Gene3D" id="3.30.54.20">
    <property type="match status" value="1"/>
</dbReference>
<keyword evidence="9 12" id="KW-0648">Protein biosynthesis</keyword>
<feature type="binding site" evidence="12">
    <location>
        <position position="461"/>
    </location>
    <ligand>
        <name>Zn(2+)</name>
        <dbReference type="ChEBI" id="CHEBI:29105"/>
        <note>catalytic</note>
    </ligand>
</feature>
<sequence length="586" mass="67358">MDTQLEKIRHTASHVMAQAVLELFPDAKLAIGPAIEEGFYYDFDLGDKTFSDDDLKAIEKKMKQIVAQDQKMEHYTEAVDTSIRYLQSKNQPYKLELAEELKKEGERKLSFYTMIGPDGKKKFTDLCKGPHVARTKAIGAFKLQKIAGAYWRGDEKNKMLQRIYGTAFATQAELEAYLERIKQAEERDHRKLGVELDLFTFSDLVGGGLPLFTPRGTIIRNELARYLVELQVPKGYQQVNIPHLAHRDLYITSGHWEKFADDIFHVSSKGEDTFVLKPMNCPHHTQIYASRQRSYRELPIRYFDITEMYRDEKPGQLHGLMRVRSITIDDAHCFCRLDQVEAEANLIYDFIEQFYRTFGFPLIPRLSLHDPKQPDKYLGGAKIWKEAESKLRKVLKSRVKKFEEIEGEAAFYGPKIDFEAEDAIGRQWQLATIQLDFNLPERFQLEYIDEKGQRARPVMIHRAIAGSFERFMAILIESYAGAFPLWLAPIQVQVLSVSDDFADAAQALVTQLAAAGIRAEGDLSNETVGKKIRTAEKLKVPYMLVVGEKEANSAMLSVRVRGQKEVISLKRQEFIERVKKEIAERR</sequence>
<evidence type="ECO:0000256" key="7">
    <source>
        <dbReference type="ARBA" id="ARBA00022840"/>
    </source>
</evidence>
<dbReference type="GO" id="GO:0000049">
    <property type="term" value="F:tRNA binding"/>
    <property type="evidence" value="ECO:0007669"/>
    <property type="project" value="UniProtKB-KW"/>
</dbReference>
<dbReference type="STRING" id="1797542.A3J59_02275"/>
<dbReference type="PROSITE" id="PS50862">
    <property type="entry name" value="AA_TRNA_LIGASE_II"/>
    <property type="match status" value="1"/>
</dbReference>
<dbReference type="CDD" id="cd00771">
    <property type="entry name" value="ThrRS_core"/>
    <property type="match status" value="1"/>
</dbReference>
<keyword evidence="10 12" id="KW-0030">Aminoacyl-tRNA synthetase</keyword>
<accession>A0A1G1YKF7</accession>
<dbReference type="InterPro" id="IPR047246">
    <property type="entry name" value="ThrRS_anticodon"/>
</dbReference>
<feature type="domain" description="Aminoacyl-transfer RNA synthetases class-II family profile" evidence="13">
    <location>
        <begin position="219"/>
        <end position="484"/>
    </location>
</feature>
<keyword evidence="3 12" id="KW-0436">Ligase</keyword>
<evidence type="ECO:0000256" key="6">
    <source>
        <dbReference type="ARBA" id="ARBA00022833"/>
    </source>
</evidence>
<evidence type="ECO:0000256" key="12">
    <source>
        <dbReference type="HAMAP-Rule" id="MF_00184"/>
    </source>
</evidence>
<dbReference type="InterPro" id="IPR045864">
    <property type="entry name" value="aa-tRNA-synth_II/BPL/LPL"/>
</dbReference>
<dbReference type="EMBL" id="MHIL01000006">
    <property type="protein sequence ID" value="OGY52306.1"/>
    <property type="molecule type" value="Genomic_DNA"/>
</dbReference>
<comment type="catalytic activity">
    <reaction evidence="11 12">
        <text>tRNA(Thr) + L-threonine + ATP = L-threonyl-tRNA(Thr) + AMP + diphosphate + H(+)</text>
        <dbReference type="Rhea" id="RHEA:24624"/>
        <dbReference type="Rhea" id="RHEA-COMP:9670"/>
        <dbReference type="Rhea" id="RHEA-COMP:9704"/>
        <dbReference type="ChEBI" id="CHEBI:15378"/>
        <dbReference type="ChEBI" id="CHEBI:30616"/>
        <dbReference type="ChEBI" id="CHEBI:33019"/>
        <dbReference type="ChEBI" id="CHEBI:57926"/>
        <dbReference type="ChEBI" id="CHEBI:78442"/>
        <dbReference type="ChEBI" id="CHEBI:78534"/>
        <dbReference type="ChEBI" id="CHEBI:456215"/>
        <dbReference type="EC" id="6.1.1.3"/>
    </reaction>
</comment>
<keyword evidence="6 12" id="KW-0862">Zinc</keyword>
<dbReference type="Pfam" id="PF00587">
    <property type="entry name" value="tRNA-synt_2b"/>
    <property type="match status" value="1"/>
</dbReference>
<evidence type="ECO:0000256" key="5">
    <source>
        <dbReference type="ARBA" id="ARBA00022741"/>
    </source>
</evidence>
<dbReference type="PANTHER" id="PTHR11451:SF44">
    <property type="entry name" value="THREONINE--TRNA LIGASE, CHLOROPLASTIC_MITOCHONDRIAL 2"/>
    <property type="match status" value="1"/>
</dbReference>
<keyword evidence="12" id="KW-0963">Cytoplasm</keyword>
<evidence type="ECO:0000256" key="3">
    <source>
        <dbReference type="ARBA" id="ARBA00022598"/>
    </source>
</evidence>
<keyword evidence="5 12" id="KW-0547">Nucleotide-binding</keyword>
<dbReference type="Pfam" id="PF03129">
    <property type="entry name" value="HGTP_anticodon"/>
    <property type="match status" value="1"/>
</dbReference>
<dbReference type="InterPro" id="IPR002314">
    <property type="entry name" value="aa-tRNA-synt_IIb"/>
</dbReference>
<dbReference type="GO" id="GO:0046872">
    <property type="term" value="F:metal ion binding"/>
    <property type="evidence" value="ECO:0007669"/>
    <property type="project" value="UniProtKB-KW"/>
</dbReference>
<dbReference type="GO" id="GO:0004829">
    <property type="term" value="F:threonine-tRNA ligase activity"/>
    <property type="evidence" value="ECO:0007669"/>
    <property type="project" value="UniProtKB-UniRule"/>
</dbReference>
<comment type="caution">
    <text evidence="12">Lacks conserved residue(s) required for the propagation of feature annotation.</text>
</comment>
<dbReference type="GO" id="GO:0005737">
    <property type="term" value="C:cytoplasm"/>
    <property type="evidence" value="ECO:0007669"/>
    <property type="project" value="UniProtKB-SubCell"/>
</dbReference>
<dbReference type="Proteomes" id="UP000177310">
    <property type="component" value="Unassembled WGS sequence"/>
</dbReference>
<dbReference type="Gene3D" id="3.30.980.10">
    <property type="entry name" value="Threonyl-trna Synthetase, Chain A, domain 2"/>
    <property type="match status" value="1"/>
</dbReference>
<keyword evidence="2 12" id="KW-0820">tRNA-binding</keyword>
<dbReference type="SMART" id="SM00863">
    <property type="entry name" value="tRNA_SAD"/>
    <property type="match status" value="1"/>
</dbReference>
<dbReference type="NCBIfam" id="TIGR00418">
    <property type="entry name" value="thrS"/>
    <property type="match status" value="1"/>
</dbReference>
<dbReference type="InterPro" id="IPR004154">
    <property type="entry name" value="Anticodon-bd"/>
</dbReference>
<dbReference type="SUPFAM" id="SSF52954">
    <property type="entry name" value="Class II aaRS ABD-related"/>
    <property type="match status" value="1"/>
</dbReference>
<dbReference type="Gene3D" id="3.40.50.800">
    <property type="entry name" value="Anticodon-binding domain"/>
    <property type="match status" value="1"/>
</dbReference>
<feature type="binding site" evidence="12">
    <location>
        <position position="332"/>
    </location>
    <ligand>
        <name>Zn(2+)</name>
        <dbReference type="ChEBI" id="CHEBI:29105"/>
        <note>catalytic</note>
    </ligand>
</feature>
<dbReference type="PRINTS" id="PR01047">
    <property type="entry name" value="TRNASYNTHTHR"/>
</dbReference>
<dbReference type="FunFam" id="3.30.930.10:FF:000002">
    <property type="entry name" value="Threonine--tRNA ligase"/>
    <property type="match status" value="1"/>
</dbReference>
<dbReference type="SUPFAM" id="SSF55681">
    <property type="entry name" value="Class II aaRS and biotin synthetases"/>
    <property type="match status" value="1"/>
</dbReference>
<dbReference type="PANTHER" id="PTHR11451">
    <property type="entry name" value="THREONINE-TRNA LIGASE"/>
    <property type="match status" value="1"/>
</dbReference>
<dbReference type="InterPro" id="IPR012947">
    <property type="entry name" value="tRNA_SAD"/>
</dbReference>
<comment type="subunit">
    <text evidence="12">Homodimer.</text>
</comment>
<dbReference type="SUPFAM" id="SSF55186">
    <property type="entry name" value="ThrRS/AlaRS common domain"/>
    <property type="match status" value="1"/>
</dbReference>
<comment type="subcellular location">
    <subcellularLocation>
        <location evidence="12">Cytoplasm</location>
    </subcellularLocation>
</comment>
<proteinExistence type="inferred from homology"/>
<feature type="binding site" evidence="12">
    <location>
        <position position="281"/>
    </location>
    <ligand>
        <name>Zn(2+)</name>
        <dbReference type="ChEBI" id="CHEBI:29105"/>
        <note>catalytic</note>
    </ligand>
</feature>
<gene>
    <name evidence="12" type="primary">thrS</name>
    <name evidence="14" type="ORF">A3J59_02275</name>
</gene>
<comment type="caution">
    <text evidence="14">The sequence shown here is derived from an EMBL/GenBank/DDBJ whole genome shotgun (WGS) entry which is preliminary data.</text>
</comment>
<evidence type="ECO:0000259" key="13">
    <source>
        <dbReference type="PROSITE" id="PS50862"/>
    </source>
</evidence>
<organism evidence="14 15">
    <name type="scientific">Candidatus Buchananbacteria bacterium RIFCSPHIGHO2_02_FULL_56_16</name>
    <dbReference type="NCBI Taxonomy" id="1797542"/>
    <lineage>
        <taxon>Bacteria</taxon>
        <taxon>Candidatus Buchananiibacteriota</taxon>
    </lineage>
</organism>
<dbReference type="InterPro" id="IPR002320">
    <property type="entry name" value="Thr-tRNA-ligase_IIa"/>
</dbReference>
<evidence type="ECO:0000256" key="1">
    <source>
        <dbReference type="ARBA" id="ARBA00008226"/>
    </source>
</evidence>
<evidence type="ECO:0000256" key="10">
    <source>
        <dbReference type="ARBA" id="ARBA00023146"/>
    </source>
</evidence>
<comment type="similarity">
    <text evidence="1 12">Belongs to the class-II aminoacyl-tRNA synthetase family.</text>
</comment>
<dbReference type="FunFam" id="3.40.50.800:FF:000001">
    <property type="entry name" value="Threonine--tRNA ligase"/>
    <property type="match status" value="1"/>
</dbReference>
<dbReference type="AlphaFoldDB" id="A0A1G1YKF7"/>
<keyword evidence="8 12" id="KW-0694">RNA-binding</keyword>
<evidence type="ECO:0000313" key="14">
    <source>
        <dbReference type="EMBL" id="OGY52306.1"/>
    </source>
</evidence>
<dbReference type="GO" id="GO:0006435">
    <property type="term" value="P:threonyl-tRNA aminoacylation"/>
    <property type="evidence" value="ECO:0007669"/>
    <property type="project" value="UniProtKB-UniRule"/>
</dbReference>
<reference evidence="14 15" key="1">
    <citation type="journal article" date="2016" name="Nat. Commun.">
        <title>Thousands of microbial genomes shed light on interconnected biogeochemical processes in an aquifer system.</title>
        <authorList>
            <person name="Anantharaman K."/>
            <person name="Brown C.T."/>
            <person name="Hug L.A."/>
            <person name="Sharon I."/>
            <person name="Castelle C.J."/>
            <person name="Probst A.J."/>
            <person name="Thomas B.C."/>
            <person name="Singh A."/>
            <person name="Wilkins M.J."/>
            <person name="Karaoz U."/>
            <person name="Brodie E.L."/>
            <person name="Williams K.H."/>
            <person name="Hubbard S.S."/>
            <person name="Banfield J.F."/>
        </authorList>
    </citation>
    <scope>NUCLEOTIDE SEQUENCE [LARGE SCALE GENOMIC DNA]</scope>
</reference>
<evidence type="ECO:0000256" key="8">
    <source>
        <dbReference type="ARBA" id="ARBA00022884"/>
    </source>
</evidence>
<dbReference type="Gene3D" id="3.30.930.10">
    <property type="entry name" value="Bira Bifunctional Protein, Domain 2"/>
    <property type="match status" value="1"/>
</dbReference>
<name>A0A1G1YKF7_9BACT</name>
<dbReference type="InterPro" id="IPR033728">
    <property type="entry name" value="ThrRS_core"/>
</dbReference>
<dbReference type="InterPro" id="IPR006195">
    <property type="entry name" value="aa-tRNA-synth_II"/>
</dbReference>
<dbReference type="CDD" id="cd00860">
    <property type="entry name" value="ThrRS_anticodon"/>
    <property type="match status" value="1"/>
</dbReference>
<dbReference type="EC" id="6.1.1.3" evidence="12"/>
<evidence type="ECO:0000256" key="9">
    <source>
        <dbReference type="ARBA" id="ARBA00022917"/>
    </source>
</evidence>
<evidence type="ECO:0000313" key="15">
    <source>
        <dbReference type="Proteomes" id="UP000177310"/>
    </source>
</evidence>
<evidence type="ECO:0000256" key="2">
    <source>
        <dbReference type="ARBA" id="ARBA00022555"/>
    </source>
</evidence>
<dbReference type="Pfam" id="PF07973">
    <property type="entry name" value="tRNA_SAD"/>
    <property type="match status" value="1"/>
</dbReference>
<evidence type="ECO:0000256" key="4">
    <source>
        <dbReference type="ARBA" id="ARBA00022723"/>
    </source>
</evidence>
<protein>
    <recommendedName>
        <fullName evidence="12">Threonine--tRNA ligase</fullName>
        <ecNumber evidence="12">6.1.1.3</ecNumber>
    </recommendedName>
    <alternativeName>
        <fullName evidence="12">Threonyl-tRNA synthetase</fullName>
        <shortName evidence="12">ThrRS</shortName>
    </alternativeName>
</protein>
<keyword evidence="7 12" id="KW-0067">ATP-binding</keyword>
<comment type="cofactor">
    <cofactor evidence="12">
        <name>Zn(2+)</name>
        <dbReference type="ChEBI" id="CHEBI:29105"/>
    </cofactor>
    <text evidence="12">Binds 1 zinc ion per subunit.</text>
</comment>
<keyword evidence="4 12" id="KW-0479">Metal-binding</keyword>
<dbReference type="InterPro" id="IPR036621">
    <property type="entry name" value="Anticodon-bd_dom_sf"/>
</dbReference>
<dbReference type="InterPro" id="IPR018163">
    <property type="entry name" value="Thr/Ala-tRNA-synth_IIc_edit"/>
</dbReference>
<dbReference type="GO" id="GO:0005524">
    <property type="term" value="F:ATP binding"/>
    <property type="evidence" value="ECO:0007669"/>
    <property type="project" value="UniProtKB-UniRule"/>
</dbReference>